<evidence type="ECO:0000313" key="2">
    <source>
        <dbReference type="EMBL" id="MFJ6038005.1"/>
    </source>
</evidence>
<comment type="caution">
    <text evidence="2">The sequence shown here is derived from an EMBL/GenBank/DDBJ whole genome shotgun (WGS) entry which is preliminary data.</text>
</comment>
<organism evidence="2 3">
    <name type="scientific">Streptomyces ardesiacus</name>
    <dbReference type="NCBI Taxonomy" id="285564"/>
    <lineage>
        <taxon>Bacteria</taxon>
        <taxon>Bacillati</taxon>
        <taxon>Actinomycetota</taxon>
        <taxon>Actinomycetes</taxon>
        <taxon>Kitasatosporales</taxon>
        <taxon>Streptomycetaceae</taxon>
        <taxon>Streptomyces</taxon>
    </lineage>
</organism>
<dbReference type="EMBL" id="JBIVPC010000008">
    <property type="protein sequence ID" value="MFJ6038005.1"/>
    <property type="molecule type" value="Genomic_DNA"/>
</dbReference>
<protein>
    <submittedName>
        <fullName evidence="2">Uncharacterized protein</fullName>
    </submittedName>
</protein>
<reference evidence="2 3" key="1">
    <citation type="submission" date="2024-10" db="EMBL/GenBank/DDBJ databases">
        <title>The Natural Products Discovery Center: Release of the First 8490 Sequenced Strains for Exploring Actinobacteria Biosynthetic Diversity.</title>
        <authorList>
            <person name="Kalkreuter E."/>
            <person name="Kautsar S.A."/>
            <person name="Yang D."/>
            <person name="Bader C.D."/>
            <person name="Teijaro C.N."/>
            <person name="Fluegel L."/>
            <person name="Davis C.M."/>
            <person name="Simpson J.R."/>
            <person name="Lauterbach L."/>
            <person name="Steele A.D."/>
            <person name="Gui C."/>
            <person name="Meng S."/>
            <person name="Li G."/>
            <person name="Viehrig K."/>
            <person name="Ye F."/>
            <person name="Su P."/>
            <person name="Kiefer A.F."/>
            <person name="Nichols A."/>
            <person name="Cepeda A.J."/>
            <person name="Yan W."/>
            <person name="Fan B."/>
            <person name="Jiang Y."/>
            <person name="Adhikari A."/>
            <person name="Zheng C.-J."/>
            <person name="Schuster L."/>
            <person name="Cowan T.M."/>
            <person name="Smanski M.J."/>
            <person name="Chevrette M.G."/>
            <person name="De Carvalho L.P.S."/>
            <person name="Shen B."/>
        </authorList>
    </citation>
    <scope>NUCLEOTIDE SEQUENCE [LARGE SCALE GENOMIC DNA]</scope>
    <source>
        <strain evidence="2 3">NPDC093086</strain>
    </source>
</reference>
<dbReference type="Proteomes" id="UP001617907">
    <property type="component" value="Unassembled WGS sequence"/>
</dbReference>
<evidence type="ECO:0000256" key="1">
    <source>
        <dbReference type="SAM" id="MobiDB-lite"/>
    </source>
</evidence>
<gene>
    <name evidence="2" type="ORF">ACIQFM_17310</name>
</gene>
<accession>A0ABW8HB60</accession>
<sequence length="132" mass="14888">MPASEVQSTWRSPDGEYDLSVKRDRSYGSTPQAASAGQLAWYRDSTESSMADLEVTTHTTRQNGRDALWIEIDYHWVKQSEPRKRLEVFVAGRAGYVYQLLVDTSATAQRLAEQTRLFATARKSLLIDVTAT</sequence>
<proteinExistence type="predicted"/>
<evidence type="ECO:0000313" key="3">
    <source>
        <dbReference type="Proteomes" id="UP001617907"/>
    </source>
</evidence>
<dbReference type="RefSeq" id="WP_350892019.1">
    <property type="nucleotide sequence ID" value="NZ_JBEOTR010000029.1"/>
</dbReference>
<keyword evidence="3" id="KW-1185">Reference proteome</keyword>
<name>A0ABW8HB60_9ACTN</name>
<feature type="region of interest" description="Disordered" evidence="1">
    <location>
        <begin position="1"/>
        <end position="32"/>
    </location>
</feature>
<feature type="compositionally biased region" description="Polar residues" evidence="1">
    <location>
        <begin position="1"/>
        <end position="11"/>
    </location>
</feature>